<reference evidence="3" key="1">
    <citation type="journal article" date="2010" name="Genome Biol.">
        <title>Genome sequence of the necrotrophic plant pathogen Pythium ultimum reveals original pathogenicity mechanisms and effector repertoire.</title>
        <authorList>
            <person name="Levesque C.A."/>
            <person name="Brouwer H."/>
            <person name="Cano L."/>
            <person name="Hamilton J.P."/>
            <person name="Holt C."/>
            <person name="Huitema E."/>
            <person name="Raffaele S."/>
            <person name="Robideau G.P."/>
            <person name="Thines M."/>
            <person name="Win J."/>
            <person name="Zerillo M.M."/>
            <person name="Beakes G.W."/>
            <person name="Boore J.L."/>
            <person name="Busam D."/>
            <person name="Dumas B."/>
            <person name="Ferriera S."/>
            <person name="Fuerstenberg S.I."/>
            <person name="Gachon C.M."/>
            <person name="Gaulin E."/>
            <person name="Govers F."/>
            <person name="Grenville-Briggs L."/>
            <person name="Horner N."/>
            <person name="Hostetler J."/>
            <person name="Jiang R.H."/>
            <person name="Johnson J."/>
            <person name="Krajaejun T."/>
            <person name="Lin H."/>
            <person name="Meijer H.J."/>
            <person name="Moore B."/>
            <person name="Morris P."/>
            <person name="Phuntmart V."/>
            <person name="Puiu D."/>
            <person name="Shetty J."/>
            <person name="Stajich J.E."/>
            <person name="Tripathy S."/>
            <person name="Wawra S."/>
            <person name="van West P."/>
            <person name="Whitty B.R."/>
            <person name="Coutinho P.M."/>
            <person name="Henrissat B."/>
            <person name="Martin F."/>
            <person name="Thomas P.D."/>
            <person name="Tyler B.M."/>
            <person name="De Vries R.P."/>
            <person name="Kamoun S."/>
            <person name="Yandell M."/>
            <person name="Tisserat N."/>
            <person name="Buell C.R."/>
        </authorList>
    </citation>
    <scope>NUCLEOTIDE SEQUENCE</scope>
    <source>
        <strain evidence="3">DAOM:BR144</strain>
    </source>
</reference>
<name>K3W918_GLOUD</name>
<dbReference type="Proteomes" id="UP000019132">
    <property type="component" value="Unassembled WGS sequence"/>
</dbReference>
<evidence type="ECO:0000313" key="3">
    <source>
        <dbReference type="Proteomes" id="UP000019132"/>
    </source>
</evidence>
<dbReference type="InParanoid" id="K3W918"/>
<dbReference type="EMBL" id="GL376626">
    <property type="status" value="NOT_ANNOTATED_CDS"/>
    <property type="molecule type" value="Genomic_DNA"/>
</dbReference>
<dbReference type="EnsemblProtists" id="PYU1_T001459">
    <property type="protein sequence ID" value="PYU1_T001459"/>
    <property type="gene ID" value="PYU1_G001459"/>
</dbReference>
<accession>K3W918</accession>
<dbReference type="VEuPathDB" id="FungiDB:PYU1_G001459"/>
<feature type="compositionally biased region" description="Basic and acidic residues" evidence="1">
    <location>
        <begin position="82"/>
        <end position="99"/>
    </location>
</feature>
<dbReference type="HOGENOM" id="CLU_034338_1_0_1"/>
<keyword evidence="3" id="KW-1185">Reference proteome</keyword>
<feature type="region of interest" description="Disordered" evidence="1">
    <location>
        <begin position="82"/>
        <end position="108"/>
    </location>
</feature>
<evidence type="ECO:0000256" key="1">
    <source>
        <dbReference type="SAM" id="MobiDB-lite"/>
    </source>
</evidence>
<organism evidence="2 3">
    <name type="scientific">Globisporangium ultimum (strain ATCC 200006 / CBS 805.95 / DAOM BR144)</name>
    <name type="common">Pythium ultimum</name>
    <dbReference type="NCBI Taxonomy" id="431595"/>
    <lineage>
        <taxon>Eukaryota</taxon>
        <taxon>Sar</taxon>
        <taxon>Stramenopiles</taxon>
        <taxon>Oomycota</taxon>
        <taxon>Peronosporomycetes</taxon>
        <taxon>Pythiales</taxon>
        <taxon>Pythiaceae</taxon>
        <taxon>Globisporangium</taxon>
    </lineage>
</organism>
<dbReference type="PANTHER" id="PTHR35796">
    <property type="entry name" value="HYPOTHETICAL CYTOSOLIC PROTEIN"/>
    <property type="match status" value="1"/>
</dbReference>
<dbReference type="eggNOG" id="ENOG502SMEP">
    <property type="taxonomic scope" value="Eukaryota"/>
</dbReference>
<dbReference type="PANTHER" id="PTHR35796:SF3">
    <property type="entry name" value="BHLH DOMAIN-CONTAINING PROTEIN"/>
    <property type="match status" value="1"/>
</dbReference>
<protein>
    <submittedName>
        <fullName evidence="2">Uncharacterized protein</fullName>
    </submittedName>
</protein>
<reference evidence="3" key="2">
    <citation type="submission" date="2010-04" db="EMBL/GenBank/DDBJ databases">
        <authorList>
            <person name="Buell R."/>
            <person name="Hamilton J."/>
            <person name="Hostetler J."/>
        </authorList>
    </citation>
    <scope>NUCLEOTIDE SEQUENCE [LARGE SCALE GENOMIC DNA]</scope>
    <source>
        <strain evidence="3">DAOM:BR144</strain>
    </source>
</reference>
<proteinExistence type="predicted"/>
<evidence type="ECO:0000313" key="2">
    <source>
        <dbReference type="EnsemblProtists" id="PYU1_T001459"/>
    </source>
</evidence>
<reference evidence="2" key="3">
    <citation type="submission" date="2015-02" db="UniProtKB">
        <authorList>
            <consortium name="EnsemblProtists"/>
        </authorList>
    </citation>
    <scope>IDENTIFICATION</scope>
    <source>
        <strain evidence="2">DAOM BR144</strain>
    </source>
</reference>
<sequence length="383" mass="44091">MVLSPGDRDVLLSVLFPEGEVDADDSQYEPNCTTGRDEPTQLKPVKVKKSRRRRYRRKHEVDALRIKVVKLAAQLERLRHKETRTALEGEDTPGEKGGDDEIWESRAGSQREQTRIAIIENIHLRAQYEVQLETIKRLDAMYYNYQVIMAMNASVEKHFRTHPFENDIAIFSSLGTDFDAQYAKVDSILKAAGLPTTFDQNISRDMQLRRSVNGIHFLENIRCKVTPRNMFAAQGARPGSRRRNELLHEVYEFWEQTDDTNVRKMVDTIHLPHTNATLTTRTALRKYKEANRTVAVWDTVFEITGPVSMRFRERGWQLKHQLHETPFAHLDVEQACVRITPELCGAYSAQDVAVGSLANLLVASYHRHIRRIYNAPGRIAPRS</sequence>
<dbReference type="AlphaFoldDB" id="K3W918"/>